<comment type="caution">
    <text evidence="1">The sequence shown here is derived from an EMBL/GenBank/DDBJ whole genome shotgun (WGS) entry which is preliminary data.</text>
</comment>
<dbReference type="Proteomes" id="UP001278500">
    <property type="component" value="Unassembled WGS sequence"/>
</dbReference>
<reference evidence="1" key="2">
    <citation type="submission" date="2023-06" db="EMBL/GenBank/DDBJ databases">
        <authorList>
            <consortium name="Lawrence Berkeley National Laboratory"/>
            <person name="Haridas S."/>
            <person name="Hensen N."/>
            <person name="Bonometti L."/>
            <person name="Westerberg I."/>
            <person name="Brannstrom I.O."/>
            <person name="Guillou S."/>
            <person name="Cros-Aarteil S."/>
            <person name="Calhoun S."/>
            <person name="Kuo A."/>
            <person name="Mondo S."/>
            <person name="Pangilinan J."/>
            <person name="Riley R."/>
            <person name="Labutti K."/>
            <person name="Andreopoulos B."/>
            <person name="Lipzen A."/>
            <person name="Chen C."/>
            <person name="Yanf M."/>
            <person name="Daum C."/>
            <person name="Ng V."/>
            <person name="Clum A."/>
            <person name="Steindorff A."/>
            <person name="Ohm R."/>
            <person name="Martin F."/>
            <person name="Silar P."/>
            <person name="Natvig D."/>
            <person name="Lalanne C."/>
            <person name="Gautier V."/>
            <person name="Ament-Velasquez S.L."/>
            <person name="Kruys A."/>
            <person name="Hutchinson M.I."/>
            <person name="Powell A.J."/>
            <person name="Barry K."/>
            <person name="Miller A.N."/>
            <person name="Grigoriev I.V."/>
            <person name="Debuchy R."/>
            <person name="Gladieux P."/>
            <person name="Thoren M.H."/>
            <person name="Johannesson H."/>
        </authorList>
    </citation>
    <scope>NUCLEOTIDE SEQUENCE</scope>
    <source>
        <strain evidence="1">CBS 560.94</strain>
    </source>
</reference>
<organism evidence="1 2">
    <name type="scientific">Neurospora tetraspora</name>
    <dbReference type="NCBI Taxonomy" id="94610"/>
    <lineage>
        <taxon>Eukaryota</taxon>
        <taxon>Fungi</taxon>
        <taxon>Dikarya</taxon>
        <taxon>Ascomycota</taxon>
        <taxon>Pezizomycotina</taxon>
        <taxon>Sordariomycetes</taxon>
        <taxon>Sordariomycetidae</taxon>
        <taxon>Sordariales</taxon>
        <taxon>Sordariaceae</taxon>
        <taxon>Neurospora</taxon>
    </lineage>
</organism>
<dbReference type="AlphaFoldDB" id="A0AAE0JRD0"/>
<name>A0AAE0JRD0_9PEZI</name>
<proteinExistence type="predicted"/>
<protein>
    <submittedName>
        <fullName evidence="1">Uncharacterized protein</fullName>
    </submittedName>
</protein>
<accession>A0AAE0JRD0</accession>
<dbReference type="RefSeq" id="XP_062687654.1">
    <property type="nucleotide sequence ID" value="XM_062830291.1"/>
</dbReference>
<evidence type="ECO:0000313" key="2">
    <source>
        <dbReference type="Proteomes" id="UP001278500"/>
    </source>
</evidence>
<keyword evidence="2" id="KW-1185">Reference proteome</keyword>
<dbReference type="GeneID" id="87867445"/>
<dbReference type="EMBL" id="JAUEPP010000001">
    <property type="protein sequence ID" value="KAK3356277.1"/>
    <property type="molecule type" value="Genomic_DNA"/>
</dbReference>
<gene>
    <name evidence="1" type="ORF">B0H65DRAFT_565694</name>
</gene>
<reference evidence="1" key="1">
    <citation type="journal article" date="2023" name="Mol. Phylogenet. Evol.">
        <title>Genome-scale phylogeny and comparative genomics of the fungal order Sordariales.</title>
        <authorList>
            <person name="Hensen N."/>
            <person name="Bonometti L."/>
            <person name="Westerberg I."/>
            <person name="Brannstrom I.O."/>
            <person name="Guillou S."/>
            <person name="Cros-Aarteil S."/>
            <person name="Calhoun S."/>
            <person name="Haridas S."/>
            <person name="Kuo A."/>
            <person name="Mondo S."/>
            <person name="Pangilinan J."/>
            <person name="Riley R."/>
            <person name="LaButti K."/>
            <person name="Andreopoulos B."/>
            <person name="Lipzen A."/>
            <person name="Chen C."/>
            <person name="Yan M."/>
            <person name="Daum C."/>
            <person name="Ng V."/>
            <person name="Clum A."/>
            <person name="Steindorff A."/>
            <person name="Ohm R.A."/>
            <person name="Martin F."/>
            <person name="Silar P."/>
            <person name="Natvig D.O."/>
            <person name="Lalanne C."/>
            <person name="Gautier V."/>
            <person name="Ament-Velasquez S.L."/>
            <person name="Kruys A."/>
            <person name="Hutchinson M.I."/>
            <person name="Powell A.J."/>
            <person name="Barry K."/>
            <person name="Miller A.N."/>
            <person name="Grigoriev I.V."/>
            <person name="Debuchy R."/>
            <person name="Gladieux P."/>
            <person name="Hiltunen Thoren M."/>
            <person name="Johannesson H."/>
        </authorList>
    </citation>
    <scope>NUCLEOTIDE SEQUENCE</scope>
    <source>
        <strain evidence="1">CBS 560.94</strain>
    </source>
</reference>
<sequence length="333" mass="37943">MAPNFQKQIEALQHQIEHSSKAHISELGKIQSQAAMFQEEIESLRQQISFAQFCNFFASGPQLPEEDWYAIVPHLTTQKPSTSCELPLPTEFWEVSDTWGPERASYPSVASDGVLESCLGLYAVLKDSSRQDCDWRNMALLSVRQLMKEMLSRGIVYKGLISLIANMVIGLVETKKLQKDDPLLFAIWQVVACADEMLTNLLSSERRAFRDILTGAWSDISRSIMFHTQTEDHKDIRPFDLVLQASLKPGRIYYHTSKVGVVVNRDMDSNQRRYIVLDFDTRRLRVVEGERWDVKDTGTLVDVKLLGNDAGTGYCFEIDRQSWELLISDTLDG</sequence>
<evidence type="ECO:0000313" key="1">
    <source>
        <dbReference type="EMBL" id="KAK3356277.1"/>
    </source>
</evidence>